<evidence type="ECO:0000259" key="3">
    <source>
        <dbReference type="Pfam" id="PF00149"/>
    </source>
</evidence>
<feature type="domain" description="Purple acid phosphatase N-terminal" evidence="4">
    <location>
        <begin position="42"/>
        <end position="142"/>
    </location>
</feature>
<dbReference type="GO" id="GO:0003993">
    <property type="term" value="F:acid phosphatase activity"/>
    <property type="evidence" value="ECO:0007669"/>
    <property type="project" value="InterPro"/>
</dbReference>
<keyword evidence="1 2" id="KW-0732">Signal</keyword>
<dbReference type="Pfam" id="PF16656">
    <property type="entry name" value="Pur_ac_phosph_N"/>
    <property type="match status" value="1"/>
</dbReference>
<dbReference type="InterPro" id="IPR039331">
    <property type="entry name" value="PAPs-like"/>
</dbReference>
<dbReference type="eggNOG" id="COG1409">
    <property type="taxonomic scope" value="Bacteria"/>
</dbReference>
<dbReference type="Proteomes" id="UP000013520">
    <property type="component" value="Chromosome"/>
</dbReference>
<dbReference type="RefSeq" id="WP_006523202.1">
    <property type="nucleotide sequence ID" value="NC_021184.1"/>
</dbReference>
<evidence type="ECO:0000259" key="4">
    <source>
        <dbReference type="Pfam" id="PF16656"/>
    </source>
</evidence>
<evidence type="ECO:0000256" key="2">
    <source>
        <dbReference type="SAM" id="SignalP"/>
    </source>
</evidence>
<dbReference type="GO" id="GO:0046872">
    <property type="term" value="F:metal ion binding"/>
    <property type="evidence" value="ECO:0007669"/>
    <property type="project" value="InterPro"/>
</dbReference>
<reference evidence="5 6" key="1">
    <citation type="submission" date="2012-01" db="EMBL/GenBank/DDBJ databases">
        <title>Complete sequence of Desulfotomaculum gibsoniae DSM 7213.</title>
        <authorList>
            <consortium name="US DOE Joint Genome Institute"/>
            <person name="Lucas S."/>
            <person name="Han J."/>
            <person name="Lapidus A."/>
            <person name="Cheng J.-F."/>
            <person name="Goodwin L."/>
            <person name="Pitluck S."/>
            <person name="Peters L."/>
            <person name="Ovchinnikova G."/>
            <person name="Teshima H."/>
            <person name="Detter J.C."/>
            <person name="Han C."/>
            <person name="Tapia R."/>
            <person name="Land M."/>
            <person name="Hauser L."/>
            <person name="Kyrpides N."/>
            <person name="Ivanova N."/>
            <person name="Pagani I."/>
            <person name="Parshina S."/>
            <person name="Plugge C."/>
            <person name="Muyzer G."/>
            <person name="Kuever J."/>
            <person name="Ivanova A."/>
            <person name="Nazina T."/>
            <person name="Klenk H.-P."/>
            <person name="Brambilla E."/>
            <person name="Spring S."/>
            <person name="Stams A.F."/>
            <person name="Woyke T."/>
        </authorList>
    </citation>
    <scope>NUCLEOTIDE SEQUENCE [LARGE SCALE GENOMIC DNA]</scope>
    <source>
        <strain evidence="5 6">DSM 7213</strain>
    </source>
</reference>
<dbReference type="Gene3D" id="3.60.21.10">
    <property type="match status" value="1"/>
</dbReference>
<keyword evidence="6" id="KW-1185">Reference proteome</keyword>
<dbReference type="KEGG" id="dgi:Desgi_0129"/>
<feature type="domain" description="Calcineurin-like phosphoesterase" evidence="3">
    <location>
        <begin position="151"/>
        <end position="403"/>
    </location>
</feature>
<feature type="chain" id="PRO_5004367535" evidence="2">
    <location>
        <begin position="25"/>
        <end position="480"/>
    </location>
</feature>
<dbReference type="InterPro" id="IPR008963">
    <property type="entry name" value="Purple_acid_Pase-like_N"/>
</dbReference>
<dbReference type="SUPFAM" id="SSF49363">
    <property type="entry name" value="Purple acid phosphatase, N-terminal domain"/>
    <property type="match status" value="1"/>
</dbReference>
<organism evidence="5 6">
    <name type="scientific">Desulfoscipio gibsoniae DSM 7213</name>
    <dbReference type="NCBI Taxonomy" id="767817"/>
    <lineage>
        <taxon>Bacteria</taxon>
        <taxon>Bacillati</taxon>
        <taxon>Bacillota</taxon>
        <taxon>Clostridia</taxon>
        <taxon>Eubacteriales</taxon>
        <taxon>Desulfallaceae</taxon>
        <taxon>Desulfoscipio</taxon>
    </lineage>
</organism>
<name>R4KAZ7_9FIRM</name>
<dbReference type="InterPro" id="IPR015914">
    <property type="entry name" value="PAPs_N"/>
</dbReference>
<dbReference type="InterPro" id="IPR004843">
    <property type="entry name" value="Calcineurin-like_PHP"/>
</dbReference>
<dbReference type="AlphaFoldDB" id="R4KAZ7"/>
<dbReference type="SUPFAM" id="SSF56300">
    <property type="entry name" value="Metallo-dependent phosphatases"/>
    <property type="match status" value="1"/>
</dbReference>
<dbReference type="PANTHER" id="PTHR22953">
    <property type="entry name" value="ACID PHOSPHATASE RELATED"/>
    <property type="match status" value="1"/>
</dbReference>
<dbReference type="STRING" id="767817.Desgi_0129"/>
<evidence type="ECO:0000256" key="1">
    <source>
        <dbReference type="ARBA" id="ARBA00022729"/>
    </source>
</evidence>
<dbReference type="PANTHER" id="PTHR22953:SF153">
    <property type="entry name" value="PURPLE ACID PHOSPHATASE"/>
    <property type="match status" value="1"/>
</dbReference>
<feature type="signal peptide" evidence="2">
    <location>
        <begin position="1"/>
        <end position="24"/>
    </location>
</feature>
<sequence>MKRTVSFILTLMVLLAMIPTVGLASEAGEELTYTKPYLLTLNPSNEMNVVWISKESGEGFVEFGLTEDLGTTVAATQYEIEGLRTSITPEGYDPDPAKNPELNVFQQIATLQNLKPNTIYYYQATTKVGDKIEKSKVYNFKTAPVNGEDFTFALLSDLQLKAESPATVKQIGQHKPDFIIYGGDLQNTPWKAGEWFFVEDCYIAPAEIGKTWFEIMQQEEDGAELLQYTPIFITPGNHEVDDQRIMSDKEMATNNPDDWSLSIYMQMFRPLYPEQEYYPNGKHWYSVDYGDMHISSISAFRWHPWSGFEAPGWIMFDDISEGSPQVRWLKNDLKTTDAKYKWVNMHWHMLNRGNDGWYPYSEPLVEKDGTVKYPHGDYAWNVLRPLFEKYDVNGVNFGHSHVYERYLINDVNYIEAASIGNNYRVADDPYHPSGYKPVIEENSIRSFMIITKDENGLTAQGFAASGPNQGQVFDSFIIAE</sequence>
<evidence type="ECO:0000313" key="6">
    <source>
        <dbReference type="Proteomes" id="UP000013520"/>
    </source>
</evidence>
<dbReference type="OrthoDB" id="7051823at2"/>
<dbReference type="HOGENOM" id="CLU_568294_0_0_9"/>
<evidence type="ECO:0000313" key="5">
    <source>
        <dbReference type="EMBL" id="AGK99743.1"/>
    </source>
</evidence>
<protein>
    <submittedName>
        <fullName evidence="5">Phosphodiesterase/alkaline phosphatase D</fullName>
    </submittedName>
</protein>
<accession>R4KAZ7</accession>
<dbReference type="Pfam" id="PF00149">
    <property type="entry name" value="Metallophos"/>
    <property type="match status" value="1"/>
</dbReference>
<gene>
    <name evidence="5" type="ORF">Desgi_0129</name>
</gene>
<proteinExistence type="predicted"/>
<dbReference type="Gene3D" id="2.60.40.380">
    <property type="entry name" value="Purple acid phosphatase-like, N-terminal"/>
    <property type="match status" value="1"/>
</dbReference>
<dbReference type="EMBL" id="CP003273">
    <property type="protein sequence ID" value="AGK99743.1"/>
    <property type="molecule type" value="Genomic_DNA"/>
</dbReference>
<dbReference type="InterPro" id="IPR029052">
    <property type="entry name" value="Metallo-depent_PP-like"/>
</dbReference>